<gene>
    <name evidence="1" type="ORF">Ahy_B04g071707</name>
</gene>
<proteinExistence type="predicted"/>
<protein>
    <submittedName>
        <fullName evidence="1">Uncharacterized protein</fullName>
    </submittedName>
</protein>
<evidence type="ECO:0000313" key="1">
    <source>
        <dbReference type="EMBL" id="RYR14983.1"/>
    </source>
</evidence>
<name>A0A444ZLE3_ARAHY</name>
<reference evidence="1 2" key="1">
    <citation type="submission" date="2019-01" db="EMBL/GenBank/DDBJ databases">
        <title>Sequencing of cultivated peanut Arachis hypogaea provides insights into genome evolution and oil improvement.</title>
        <authorList>
            <person name="Chen X."/>
        </authorList>
    </citation>
    <scope>NUCLEOTIDE SEQUENCE [LARGE SCALE GENOMIC DNA]</scope>
    <source>
        <strain evidence="2">cv. Fuhuasheng</strain>
        <tissue evidence="1">Leaves</tissue>
    </source>
</reference>
<dbReference type="Proteomes" id="UP000289738">
    <property type="component" value="Chromosome B04"/>
</dbReference>
<organism evidence="1 2">
    <name type="scientific">Arachis hypogaea</name>
    <name type="common">Peanut</name>
    <dbReference type="NCBI Taxonomy" id="3818"/>
    <lineage>
        <taxon>Eukaryota</taxon>
        <taxon>Viridiplantae</taxon>
        <taxon>Streptophyta</taxon>
        <taxon>Embryophyta</taxon>
        <taxon>Tracheophyta</taxon>
        <taxon>Spermatophyta</taxon>
        <taxon>Magnoliopsida</taxon>
        <taxon>eudicotyledons</taxon>
        <taxon>Gunneridae</taxon>
        <taxon>Pentapetalae</taxon>
        <taxon>rosids</taxon>
        <taxon>fabids</taxon>
        <taxon>Fabales</taxon>
        <taxon>Fabaceae</taxon>
        <taxon>Papilionoideae</taxon>
        <taxon>50 kb inversion clade</taxon>
        <taxon>dalbergioids sensu lato</taxon>
        <taxon>Dalbergieae</taxon>
        <taxon>Pterocarpus clade</taxon>
        <taxon>Arachis</taxon>
    </lineage>
</organism>
<accession>A0A444ZLE3</accession>
<evidence type="ECO:0000313" key="2">
    <source>
        <dbReference type="Proteomes" id="UP000289738"/>
    </source>
</evidence>
<sequence length="116" mass="13074">MTKDGGDTVEVEVKVYFEYRRFGEGLWKRMVLALQAELSFLQNHLTIMEIRQLPPIPPTQRVPTSIVFSVADLPTVVGIALATSSMPATFDPSFHFDPATAQSSWAVYQRVMMDPR</sequence>
<keyword evidence="2" id="KW-1185">Reference proteome</keyword>
<dbReference type="EMBL" id="SDMP01000014">
    <property type="protein sequence ID" value="RYR14983.1"/>
    <property type="molecule type" value="Genomic_DNA"/>
</dbReference>
<comment type="caution">
    <text evidence="1">The sequence shown here is derived from an EMBL/GenBank/DDBJ whole genome shotgun (WGS) entry which is preliminary data.</text>
</comment>
<dbReference type="AlphaFoldDB" id="A0A444ZLE3"/>